<name>A0A2T9Z8K5_9FUNG</name>
<dbReference type="EMBL" id="MBFS01001557">
    <property type="protein sequence ID" value="PVV00875.1"/>
    <property type="molecule type" value="Genomic_DNA"/>
</dbReference>
<keyword evidence="2" id="KW-1185">Reference proteome</keyword>
<dbReference type="SUPFAM" id="SSF48403">
    <property type="entry name" value="Ankyrin repeat"/>
    <property type="match status" value="1"/>
</dbReference>
<evidence type="ECO:0008006" key="3">
    <source>
        <dbReference type="Google" id="ProtNLM"/>
    </source>
</evidence>
<feature type="non-terminal residue" evidence="1">
    <location>
        <position position="1"/>
    </location>
</feature>
<dbReference type="Pfam" id="PF12796">
    <property type="entry name" value="Ank_2"/>
    <property type="match status" value="1"/>
</dbReference>
<dbReference type="Gene3D" id="1.25.40.20">
    <property type="entry name" value="Ankyrin repeat-containing domain"/>
    <property type="match status" value="1"/>
</dbReference>
<organism evidence="1 2">
    <name type="scientific">Smittium megazygosporum</name>
    <dbReference type="NCBI Taxonomy" id="133381"/>
    <lineage>
        <taxon>Eukaryota</taxon>
        <taxon>Fungi</taxon>
        <taxon>Fungi incertae sedis</taxon>
        <taxon>Zoopagomycota</taxon>
        <taxon>Kickxellomycotina</taxon>
        <taxon>Harpellomycetes</taxon>
        <taxon>Harpellales</taxon>
        <taxon>Legeriomycetaceae</taxon>
        <taxon>Smittium</taxon>
    </lineage>
</organism>
<protein>
    <recommendedName>
        <fullName evidence="3">Ankyrin repeat protein</fullName>
    </recommendedName>
</protein>
<dbReference type="AlphaFoldDB" id="A0A2T9Z8K5"/>
<proteinExistence type="predicted"/>
<evidence type="ECO:0000313" key="2">
    <source>
        <dbReference type="Proteomes" id="UP000245609"/>
    </source>
</evidence>
<sequence>VMVKKIFGEFPILFTVMNPELRLVSKQSYLASKSHFACADYLLLKYQRDRLFNPTEVVFKSIPKIFNNKTAAVLLGKLEFDEEKDNELSFYSIKNEWNEVVAKILKKFMIKRHNQEYFQDSNNSDHEELKTKPINHKASTVLSAININKFNGKAIEPAIKHKKLEAVKLLLKLMFIPIVKLLLDRGADIHADSEYAWREASRNRHVEAAKLLLDCGADIHSENHYYLSLASERGYRELAKVISNYESDIHAQNDDALKCATQF</sequence>
<accession>A0A2T9Z8K5</accession>
<evidence type="ECO:0000313" key="1">
    <source>
        <dbReference type="EMBL" id="PVV00875.1"/>
    </source>
</evidence>
<comment type="caution">
    <text evidence="1">The sequence shown here is derived from an EMBL/GenBank/DDBJ whole genome shotgun (WGS) entry which is preliminary data.</text>
</comment>
<dbReference type="OrthoDB" id="4772757at2759"/>
<reference evidence="1 2" key="1">
    <citation type="journal article" date="2018" name="MBio">
        <title>Comparative Genomics Reveals the Core Gene Toolbox for the Fungus-Insect Symbiosis.</title>
        <authorList>
            <person name="Wang Y."/>
            <person name="Stata M."/>
            <person name="Wang W."/>
            <person name="Stajich J.E."/>
            <person name="White M.M."/>
            <person name="Moncalvo J.M."/>
        </authorList>
    </citation>
    <scope>NUCLEOTIDE SEQUENCE [LARGE SCALE GENOMIC DNA]</scope>
    <source>
        <strain evidence="1 2">SC-DP-2</strain>
    </source>
</reference>
<dbReference type="InterPro" id="IPR036770">
    <property type="entry name" value="Ankyrin_rpt-contain_sf"/>
</dbReference>
<dbReference type="InterPro" id="IPR002110">
    <property type="entry name" value="Ankyrin_rpt"/>
</dbReference>
<gene>
    <name evidence="1" type="ORF">BB560_004727</name>
</gene>
<dbReference type="Proteomes" id="UP000245609">
    <property type="component" value="Unassembled WGS sequence"/>
</dbReference>